<dbReference type="EMBL" id="GIFC01001481">
    <property type="protein sequence ID" value="MXU83564.1"/>
    <property type="molecule type" value="Transcribed_RNA"/>
</dbReference>
<keyword evidence="1" id="KW-0732">Signal</keyword>
<accession>A0A6B0U4B2</accession>
<feature type="chain" id="PRO_5025337482" evidence="1">
    <location>
        <begin position="25"/>
        <end position="76"/>
    </location>
</feature>
<evidence type="ECO:0000313" key="2">
    <source>
        <dbReference type="EMBL" id="MXU83564.1"/>
    </source>
</evidence>
<organism evidence="2">
    <name type="scientific">Ixodes ricinus</name>
    <name type="common">Common tick</name>
    <name type="synonym">Acarus ricinus</name>
    <dbReference type="NCBI Taxonomy" id="34613"/>
    <lineage>
        <taxon>Eukaryota</taxon>
        <taxon>Metazoa</taxon>
        <taxon>Ecdysozoa</taxon>
        <taxon>Arthropoda</taxon>
        <taxon>Chelicerata</taxon>
        <taxon>Arachnida</taxon>
        <taxon>Acari</taxon>
        <taxon>Parasitiformes</taxon>
        <taxon>Ixodida</taxon>
        <taxon>Ixodoidea</taxon>
        <taxon>Ixodidae</taxon>
        <taxon>Ixodinae</taxon>
        <taxon>Ixodes</taxon>
    </lineage>
</organism>
<protein>
    <submittedName>
        <fullName evidence="2">Putative secreted protein</fullName>
    </submittedName>
</protein>
<sequence>MVHRCLSITLLFLKLFELPELVETPKLSNLPSEPVFITLWRRLIAVLIWNTQMASDRNCAREAQVNKRNYVTGLRR</sequence>
<feature type="signal peptide" evidence="1">
    <location>
        <begin position="1"/>
        <end position="24"/>
    </location>
</feature>
<name>A0A6B0U4B2_IXORI</name>
<dbReference type="AlphaFoldDB" id="A0A6B0U4B2"/>
<evidence type="ECO:0000256" key="1">
    <source>
        <dbReference type="SAM" id="SignalP"/>
    </source>
</evidence>
<proteinExistence type="predicted"/>
<reference evidence="2" key="1">
    <citation type="submission" date="2019-12" db="EMBL/GenBank/DDBJ databases">
        <title>An insight into the sialome of adult female Ixodes ricinus ticks feeding for 6 days.</title>
        <authorList>
            <person name="Perner J."/>
            <person name="Ribeiro J.M.C."/>
        </authorList>
    </citation>
    <scope>NUCLEOTIDE SEQUENCE</scope>
    <source>
        <strain evidence="2">Semi-engorged</strain>
        <tissue evidence="2">Salivary glands</tissue>
    </source>
</reference>